<proteinExistence type="predicted"/>
<evidence type="ECO:0000313" key="1">
    <source>
        <dbReference type="EMBL" id="CAF1866625.1"/>
    </source>
</evidence>
<reference evidence="1" key="1">
    <citation type="submission" date="2021-01" db="EMBL/GenBank/DDBJ databases">
        <authorList>
            <consortium name="Genoscope - CEA"/>
            <person name="William W."/>
        </authorList>
    </citation>
    <scope>NUCLEOTIDE SEQUENCE</scope>
</reference>
<organism evidence="1">
    <name type="scientific">Brassica napus</name>
    <name type="common">Rape</name>
    <dbReference type="NCBI Taxonomy" id="3708"/>
    <lineage>
        <taxon>Eukaryota</taxon>
        <taxon>Viridiplantae</taxon>
        <taxon>Streptophyta</taxon>
        <taxon>Embryophyta</taxon>
        <taxon>Tracheophyta</taxon>
        <taxon>Spermatophyta</taxon>
        <taxon>Magnoliopsida</taxon>
        <taxon>eudicotyledons</taxon>
        <taxon>Gunneridae</taxon>
        <taxon>Pentapetalae</taxon>
        <taxon>rosids</taxon>
        <taxon>malvids</taxon>
        <taxon>Brassicales</taxon>
        <taxon>Brassicaceae</taxon>
        <taxon>Brassiceae</taxon>
        <taxon>Brassica</taxon>
    </lineage>
</organism>
<accession>A0A816JXL4</accession>
<protein>
    <submittedName>
        <fullName evidence="1">(rape) hypothetical protein</fullName>
    </submittedName>
</protein>
<sequence>MTGRQLLETTNPYTKQEAMCCGKRRYTTIKDADDMGTGVFDKSLSWFGCGLGW</sequence>
<gene>
    <name evidence="1" type="ORF">DARMORV10_C04P62930.1</name>
</gene>
<name>A0A816JXL4_BRANA</name>
<dbReference type="EMBL" id="HG994368">
    <property type="protein sequence ID" value="CAF1866625.1"/>
    <property type="molecule type" value="Genomic_DNA"/>
</dbReference>
<dbReference type="AlphaFoldDB" id="A0A816JXL4"/>
<dbReference type="Proteomes" id="UP001295469">
    <property type="component" value="Chromosome C04"/>
</dbReference>